<keyword evidence="4" id="KW-0238">DNA-binding</keyword>
<dbReference type="GO" id="GO:0006355">
    <property type="term" value="P:regulation of DNA-templated transcription"/>
    <property type="evidence" value="ECO:0007669"/>
    <property type="project" value="InterPro"/>
</dbReference>
<dbReference type="InterPro" id="IPR036388">
    <property type="entry name" value="WH-like_DNA-bd_sf"/>
</dbReference>
<dbReference type="PROSITE" id="PS00622">
    <property type="entry name" value="HTH_LUXR_1"/>
    <property type="match status" value="1"/>
</dbReference>
<dbReference type="SUPFAM" id="SSF52540">
    <property type="entry name" value="P-loop containing nucleoside triphosphate hydrolases"/>
    <property type="match status" value="1"/>
</dbReference>
<dbReference type="GO" id="GO:0005737">
    <property type="term" value="C:cytoplasm"/>
    <property type="evidence" value="ECO:0007669"/>
    <property type="project" value="TreeGrafter"/>
</dbReference>
<name>A0A7W3MW73_9ACTN</name>
<dbReference type="SUPFAM" id="SSF46894">
    <property type="entry name" value="C-terminal effector domain of the bipartite response regulators"/>
    <property type="match status" value="1"/>
</dbReference>
<proteinExistence type="predicted"/>
<dbReference type="SMART" id="SM00421">
    <property type="entry name" value="HTH_LUXR"/>
    <property type="match status" value="1"/>
</dbReference>
<dbReference type="RefSeq" id="WP_312880947.1">
    <property type="nucleotide sequence ID" value="NZ_JACJII010000001.1"/>
</dbReference>
<organism evidence="4 5">
    <name type="scientific">Thermomonospora cellulosilytica</name>
    <dbReference type="NCBI Taxonomy" id="1411118"/>
    <lineage>
        <taxon>Bacteria</taxon>
        <taxon>Bacillati</taxon>
        <taxon>Actinomycetota</taxon>
        <taxon>Actinomycetes</taxon>
        <taxon>Streptosporangiales</taxon>
        <taxon>Thermomonosporaceae</taxon>
        <taxon>Thermomonospora</taxon>
    </lineage>
</organism>
<dbReference type="InterPro" id="IPR016032">
    <property type="entry name" value="Sig_transdc_resp-reg_C-effctor"/>
</dbReference>
<keyword evidence="2" id="KW-0067">ATP-binding</keyword>
<evidence type="ECO:0000259" key="3">
    <source>
        <dbReference type="PROSITE" id="PS50043"/>
    </source>
</evidence>
<keyword evidence="5" id="KW-1185">Reference proteome</keyword>
<dbReference type="CDD" id="cd06170">
    <property type="entry name" value="LuxR_C_like"/>
    <property type="match status" value="1"/>
</dbReference>
<evidence type="ECO:0000256" key="2">
    <source>
        <dbReference type="ARBA" id="ARBA00022840"/>
    </source>
</evidence>
<dbReference type="Proteomes" id="UP000539313">
    <property type="component" value="Unassembled WGS sequence"/>
</dbReference>
<evidence type="ECO:0000313" key="4">
    <source>
        <dbReference type="EMBL" id="MBA9003008.1"/>
    </source>
</evidence>
<feature type="domain" description="HTH luxR-type" evidence="3">
    <location>
        <begin position="848"/>
        <end position="913"/>
    </location>
</feature>
<dbReference type="PANTHER" id="PTHR16305:SF35">
    <property type="entry name" value="TRANSCRIPTIONAL ACTIVATOR DOMAIN"/>
    <property type="match status" value="1"/>
</dbReference>
<dbReference type="GO" id="GO:0005524">
    <property type="term" value="F:ATP binding"/>
    <property type="evidence" value="ECO:0007669"/>
    <property type="project" value="UniProtKB-KW"/>
</dbReference>
<dbReference type="InterPro" id="IPR041664">
    <property type="entry name" value="AAA_16"/>
</dbReference>
<dbReference type="InterPro" id="IPR027417">
    <property type="entry name" value="P-loop_NTPase"/>
</dbReference>
<reference evidence="4 5" key="1">
    <citation type="submission" date="2020-08" db="EMBL/GenBank/DDBJ databases">
        <title>Sequencing the genomes of 1000 actinobacteria strains.</title>
        <authorList>
            <person name="Klenk H.-P."/>
        </authorList>
    </citation>
    <scope>NUCLEOTIDE SEQUENCE [LARGE SCALE GENOMIC DNA]</scope>
    <source>
        <strain evidence="4 5">DSM 45823</strain>
    </source>
</reference>
<accession>A0A7W3MW73</accession>
<gene>
    <name evidence="4" type="ORF">HNR21_001890</name>
</gene>
<dbReference type="EMBL" id="JACJII010000001">
    <property type="protein sequence ID" value="MBA9003008.1"/>
    <property type="molecule type" value="Genomic_DNA"/>
</dbReference>
<sequence length="920" mass="97870">MRGRRTEREAVDRLVAEARNARSGVLVVRGEAGMGKTTLLAHARDAASGFRVLHAAGVEAEIGFAFAGLHQLCAPLLDHLDALPEPQQIALGVALGRRTGDRPDPFLVGLATLSLLAEATGERPLLCLVDDAQWLDEVSLQTLAFVARRLHAEPLALVFGLRDPAPDDGAGRLLAGLPELRLEGLADDDARALLAAAVHEPLDDGVRDAILAEARGNPLALLELGRHAGPTELAGGFGLPDALSVPDGIQESFRRRIATLPAATRLLLVVAAAEPVGDAALFLRAADHLGLGPQDAEPAQAAGLLEIDSRVRFTHPLARSAVYRAAAPADRRLAHGAIAAVTDARTDPDRRTWHQSRSVLGTDDAIAAELQLSADRARARGGLAAAAAFLERSAELTPEPGIRARRMLEAARAKHQAGASDAALRLLAAATRGPLDALHHARAELLRAQIAFYTTRGNDVPGMLLDAAKLLGPLDAALSRETYLHALKAAMLAGPLARGHDVTKVAEAARAAPAPPTPPRPLDLLLDGLVTYFLKGYTESVPELRRAVESFMAPAPPAGDDEPQWEWLASHTAMALWDDTAICTLADRFLRLARESGSLTTLPFALNFSAAVLTQTGELARVADLVDESDMIARATGAAPIPHGRLLLAAWRGHRDEAATLRRMSVEDATRRGEGTALTIADYALAVLNNGLGRYDAALAAAERVRESGELVHAATALPEVVEAAVRADRPGPAAAALEELDAQARATGAPWALGLTARSRALISTGPAAEELYREAIELLARGRAVSHLARAHLVYGEWLRREGRRQDAREQLRTAHTLLSGIGADGFASRAAGELRATGEHPRKRSAQPFDALTAQELRIARLVASGATSKEVAAQLFLSSRTIDAHLRNIFRKLGITSRRQLRDMRLAEAPVTTVRQ</sequence>
<dbReference type="GO" id="GO:0003677">
    <property type="term" value="F:DNA binding"/>
    <property type="evidence" value="ECO:0007669"/>
    <property type="project" value="UniProtKB-KW"/>
</dbReference>
<dbReference type="PANTHER" id="PTHR16305">
    <property type="entry name" value="TESTICULAR SOLUBLE ADENYLYL CYCLASE"/>
    <property type="match status" value="1"/>
</dbReference>
<dbReference type="PROSITE" id="PS50043">
    <property type="entry name" value="HTH_LUXR_2"/>
    <property type="match status" value="1"/>
</dbReference>
<dbReference type="AlphaFoldDB" id="A0A7W3MW73"/>
<keyword evidence="1" id="KW-0547">Nucleotide-binding</keyword>
<dbReference type="InterPro" id="IPR000792">
    <property type="entry name" value="Tscrpt_reg_LuxR_C"/>
</dbReference>
<comment type="caution">
    <text evidence="4">The sequence shown here is derived from an EMBL/GenBank/DDBJ whole genome shotgun (WGS) entry which is preliminary data.</text>
</comment>
<dbReference type="PRINTS" id="PR00038">
    <property type="entry name" value="HTHLUXR"/>
</dbReference>
<dbReference type="Gene3D" id="1.10.10.10">
    <property type="entry name" value="Winged helix-like DNA-binding domain superfamily/Winged helix DNA-binding domain"/>
    <property type="match status" value="1"/>
</dbReference>
<evidence type="ECO:0000256" key="1">
    <source>
        <dbReference type="ARBA" id="ARBA00022741"/>
    </source>
</evidence>
<dbReference type="Pfam" id="PF00196">
    <property type="entry name" value="GerE"/>
    <property type="match status" value="1"/>
</dbReference>
<evidence type="ECO:0000313" key="5">
    <source>
        <dbReference type="Proteomes" id="UP000539313"/>
    </source>
</evidence>
<dbReference type="GO" id="GO:0004016">
    <property type="term" value="F:adenylate cyclase activity"/>
    <property type="evidence" value="ECO:0007669"/>
    <property type="project" value="TreeGrafter"/>
</dbReference>
<protein>
    <submittedName>
        <fullName evidence="4">DNA-binding NarL/FixJ family response regulator</fullName>
    </submittedName>
</protein>
<dbReference type="Pfam" id="PF13191">
    <property type="entry name" value="AAA_16"/>
    <property type="match status" value="1"/>
</dbReference>